<name>A0A0V0QSI2_PSEPJ</name>
<dbReference type="InterPro" id="IPR011990">
    <property type="entry name" value="TPR-like_helical_dom_sf"/>
</dbReference>
<feature type="coiled-coil region" evidence="1">
    <location>
        <begin position="775"/>
        <end position="848"/>
    </location>
</feature>
<feature type="region of interest" description="Disordered" evidence="2">
    <location>
        <begin position="1126"/>
        <end position="1146"/>
    </location>
</feature>
<dbReference type="InterPro" id="IPR011009">
    <property type="entry name" value="Kinase-like_dom_sf"/>
</dbReference>
<dbReference type="GO" id="GO:0016301">
    <property type="term" value="F:kinase activity"/>
    <property type="evidence" value="ECO:0007669"/>
    <property type="project" value="UniProtKB-KW"/>
</dbReference>
<dbReference type="SUPFAM" id="SSF56112">
    <property type="entry name" value="Protein kinase-like (PK-like)"/>
    <property type="match status" value="1"/>
</dbReference>
<evidence type="ECO:0000256" key="2">
    <source>
        <dbReference type="SAM" id="MobiDB-lite"/>
    </source>
</evidence>
<dbReference type="InParanoid" id="A0A0V0QSI2"/>
<feature type="region of interest" description="Disordered" evidence="2">
    <location>
        <begin position="1073"/>
        <end position="1101"/>
    </location>
</feature>
<protein>
    <submittedName>
        <fullName evidence="3">Protein kinase-like domain</fullName>
    </submittedName>
</protein>
<keyword evidence="4" id="KW-1185">Reference proteome</keyword>
<evidence type="ECO:0000256" key="1">
    <source>
        <dbReference type="SAM" id="Coils"/>
    </source>
</evidence>
<sequence length="1256" mass="149145">MNQSLTNASQSIQNLQSLMPKELSLYTQTVQNIEEKECIFLGNKIPIQFKEYLNYFQFSKVDIDWENVEQEVRKVIYMQKQEKFVLYSRKEVGEGKLKVSEGIEVESQKKFLIKEFQEKAHFLKEYSNLEKLDNLLDESEKKKLCQLYKKDSKLQRLFYEQGDLSLHEYNDYMKKYDLYWFQHQKQLKKLVQELVECVLQMGEKNIYHGNIKPKNIMLVLEKLDQNYSIKLQDFQHLSFDFNDVIELGEDEEQDFSQMRNQFSSQNQRIQSELFQVGRTIQYLMLSSVLLKEEKYVEQINFNNNKNLDQFLFKIKDQKSIEKQIENFKQYYDQDLVEVLKLLLTFKSFQIGKIREILGGFESCELKNEFDFGLKILRKKLNKRVKGEAVYQNASNFREIKDYDQDKILQEIYDLGVVNQFELSLSIYQEFSEILDLTRLGYSVIQVLVNNMKNLGKIKEWVKLQNLIQKKYLEQIKKDNLELYVFLMISKINLIDFDKEKDYIQEVQYFLKNNCEKFEIYRAQIEIGEILISRGKKEEGIDIIDKVVEIFLQEKNKFIVFDERVNLQSLVKAYVSKGQCDLQLQNYNKSLIWCQKAGEILKNLGEEMNDYSFKQYLIIGQCLQKLENFDFSCFYIQEGLNLVQYLGKTYTISFVDGLVIQGQVFKFEMEQQEKNQKQQEILENFKKIEQLDGNYFRFYKCIEKALLILNSLGNEGEKKEFILEQIVNLFDKHVNGILGMVEENFLKVSEIFEYNKKYKRANQLLVCSQQVMEYKLKILKNEQQNGKNNKNSKKNQVYQEEEEIQDLNGLLEFVQDKLEIVDLKCDLRMAEEREDIQKIESIFDEISEKVQDDEDLIKDKIFVNLEMARLYVKFSLNLKSIISKIDQFLPQISQIQFPDEFGKLVFSLMSLNDKLGYYERAYQLLLITKKIGENNQLVKLLDMIKGKQSKLEVQAKEAKEVRILKEKKKKYQYLKNQKGENRSYDVVNLGINIASNYQMENQYQESEKYIGEVLEFQKQGAKKEVFPNEENVKQSIYASQHLQSPRSRSISPQSIGSIKGIKIKNNFSNAIQKLTQSQQEKKKMNCLSNRNNNNNNDNNQSQIINSSLDSKQQQNFKNCDISQTQNLGGSKYFEGQQNNKNEENDQNQQKEQIFFNKAQNQQEDLNWNYTISISDKKQKEYITKQQQERQAKLLQNRILESKLIGQIQTQKQQPLKFLEIKRKNELKNQKREFYQQITKDLDKKVELLKKNSSQINK</sequence>
<dbReference type="Gene3D" id="1.25.40.10">
    <property type="entry name" value="Tetratricopeptide repeat domain"/>
    <property type="match status" value="1"/>
</dbReference>
<comment type="caution">
    <text evidence="3">The sequence shown here is derived from an EMBL/GenBank/DDBJ whole genome shotgun (WGS) entry which is preliminary data.</text>
</comment>
<dbReference type="Gene3D" id="1.10.510.10">
    <property type="entry name" value="Transferase(Phosphotransferase) domain 1"/>
    <property type="match status" value="1"/>
</dbReference>
<proteinExistence type="predicted"/>
<feature type="compositionally biased region" description="Low complexity" evidence="2">
    <location>
        <begin position="1084"/>
        <end position="1101"/>
    </location>
</feature>
<dbReference type="EMBL" id="LDAU01000109">
    <property type="protein sequence ID" value="KRX05278.1"/>
    <property type="molecule type" value="Genomic_DNA"/>
</dbReference>
<accession>A0A0V0QSI2</accession>
<dbReference type="SUPFAM" id="SSF48452">
    <property type="entry name" value="TPR-like"/>
    <property type="match status" value="1"/>
</dbReference>
<keyword evidence="1" id="KW-0175">Coiled coil</keyword>
<evidence type="ECO:0000313" key="3">
    <source>
        <dbReference type="EMBL" id="KRX05278.1"/>
    </source>
</evidence>
<dbReference type="OrthoDB" id="326339at2759"/>
<keyword evidence="3" id="KW-0418">Kinase</keyword>
<dbReference type="AlphaFoldDB" id="A0A0V0QSI2"/>
<gene>
    <name evidence="3" type="ORF">PPERSA_00579</name>
</gene>
<dbReference type="Proteomes" id="UP000054937">
    <property type="component" value="Unassembled WGS sequence"/>
</dbReference>
<organism evidence="3 4">
    <name type="scientific">Pseudocohnilembus persalinus</name>
    <name type="common">Ciliate</name>
    <dbReference type="NCBI Taxonomy" id="266149"/>
    <lineage>
        <taxon>Eukaryota</taxon>
        <taxon>Sar</taxon>
        <taxon>Alveolata</taxon>
        <taxon>Ciliophora</taxon>
        <taxon>Intramacronucleata</taxon>
        <taxon>Oligohymenophorea</taxon>
        <taxon>Scuticociliatia</taxon>
        <taxon>Philasterida</taxon>
        <taxon>Pseudocohnilembidae</taxon>
        <taxon>Pseudocohnilembus</taxon>
    </lineage>
</organism>
<keyword evidence="3" id="KW-0808">Transferase</keyword>
<reference evidence="3 4" key="1">
    <citation type="journal article" date="2015" name="Sci. Rep.">
        <title>Genome of the facultative scuticociliatosis pathogen Pseudocohnilembus persalinus provides insight into its virulence through horizontal gene transfer.</title>
        <authorList>
            <person name="Xiong J."/>
            <person name="Wang G."/>
            <person name="Cheng J."/>
            <person name="Tian M."/>
            <person name="Pan X."/>
            <person name="Warren A."/>
            <person name="Jiang C."/>
            <person name="Yuan D."/>
            <person name="Miao W."/>
        </authorList>
    </citation>
    <scope>NUCLEOTIDE SEQUENCE [LARGE SCALE GENOMIC DNA]</scope>
    <source>
        <strain evidence="3">36N120E</strain>
    </source>
</reference>
<evidence type="ECO:0000313" key="4">
    <source>
        <dbReference type="Proteomes" id="UP000054937"/>
    </source>
</evidence>